<comment type="caution">
    <text evidence="1">The sequence shown here is derived from an EMBL/GenBank/DDBJ whole genome shotgun (WGS) entry which is preliminary data.</text>
</comment>
<dbReference type="AlphaFoldDB" id="A0A2P4YPD3"/>
<dbReference type="Proteomes" id="UP000237271">
    <property type="component" value="Unassembled WGS sequence"/>
</dbReference>
<organism evidence="1 2">
    <name type="scientific">Phytophthora palmivora</name>
    <dbReference type="NCBI Taxonomy" id="4796"/>
    <lineage>
        <taxon>Eukaryota</taxon>
        <taxon>Sar</taxon>
        <taxon>Stramenopiles</taxon>
        <taxon>Oomycota</taxon>
        <taxon>Peronosporomycetes</taxon>
        <taxon>Peronosporales</taxon>
        <taxon>Peronosporaceae</taxon>
        <taxon>Phytophthora</taxon>
    </lineage>
</organism>
<dbReference type="EMBL" id="NCKW01001164">
    <property type="protein sequence ID" value="POM79672.1"/>
    <property type="molecule type" value="Genomic_DNA"/>
</dbReference>
<proteinExistence type="predicted"/>
<evidence type="ECO:0000313" key="2">
    <source>
        <dbReference type="Proteomes" id="UP000237271"/>
    </source>
</evidence>
<name>A0A2P4YPD3_9STRA</name>
<accession>A0A2P4YPD3</accession>
<dbReference type="InterPro" id="IPR016197">
    <property type="entry name" value="Chromo-like_dom_sf"/>
</dbReference>
<dbReference type="OrthoDB" id="99098at2759"/>
<sequence length="156" mass="17783">MESSQGHVQTTTDAPPTAFYAFFQWCQQHLRERGTWGHIERGNTSNVGDVVKRLLDAVPQARITKARLIETVAQGEDAGEAEWVLPSGTDLSGQPTYQMHTILDDRRVDGRVVFLTSWEPTWEPAVNLPSNDIKKYRKRKRTQVERAYIEAEAQED</sequence>
<evidence type="ECO:0000313" key="1">
    <source>
        <dbReference type="EMBL" id="POM79672.1"/>
    </source>
</evidence>
<keyword evidence="2" id="KW-1185">Reference proteome</keyword>
<dbReference type="CDD" id="cd00024">
    <property type="entry name" value="CD_CSD"/>
    <property type="match status" value="1"/>
</dbReference>
<reference evidence="1 2" key="1">
    <citation type="journal article" date="2017" name="Genome Biol. Evol.">
        <title>Phytophthora megakarya and P. palmivora, closely related causal agents of cacao black pod rot, underwent increases in genome sizes and gene numbers by different mechanisms.</title>
        <authorList>
            <person name="Ali S.S."/>
            <person name="Shao J."/>
            <person name="Lary D.J."/>
            <person name="Kronmiller B."/>
            <person name="Shen D."/>
            <person name="Strem M.D."/>
            <person name="Amoako-Attah I."/>
            <person name="Akrofi A.Y."/>
            <person name="Begoude B.A."/>
            <person name="Ten Hoopen G.M."/>
            <person name="Coulibaly K."/>
            <person name="Kebe B.I."/>
            <person name="Melnick R.L."/>
            <person name="Guiltinan M.J."/>
            <person name="Tyler B.M."/>
            <person name="Meinhardt L.W."/>
            <person name="Bailey B.A."/>
        </authorList>
    </citation>
    <scope>NUCLEOTIDE SEQUENCE [LARGE SCALE GENOMIC DNA]</scope>
    <source>
        <strain evidence="2">sbr112.9</strain>
    </source>
</reference>
<evidence type="ECO:0008006" key="3">
    <source>
        <dbReference type="Google" id="ProtNLM"/>
    </source>
</evidence>
<protein>
    <recommendedName>
        <fullName evidence="3">Chromo domain-containing protein</fullName>
    </recommendedName>
</protein>
<gene>
    <name evidence="1" type="ORF">PHPALM_2597</name>
</gene>
<dbReference type="SUPFAM" id="SSF54160">
    <property type="entry name" value="Chromo domain-like"/>
    <property type="match status" value="1"/>
</dbReference>